<name>A0A7X0LTA1_9ACTN</name>
<dbReference type="EMBL" id="JACHEM010000035">
    <property type="protein sequence ID" value="MBB6440037.1"/>
    <property type="molecule type" value="Genomic_DNA"/>
</dbReference>
<evidence type="ECO:0000256" key="1">
    <source>
        <dbReference type="ARBA" id="ARBA00008467"/>
    </source>
</evidence>
<proteinExistence type="inferred from homology"/>
<dbReference type="RefSeq" id="WP_185036508.1">
    <property type="nucleotide sequence ID" value="NZ_JACHEM010000035.1"/>
</dbReference>
<dbReference type="InterPro" id="IPR014030">
    <property type="entry name" value="Ketoacyl_synth_N"/>
</dbReference>
<comment type="caution">
    <text evidence="5">The sequence shown here is derived from an EMBL/GenBank/DDBJ whole genome shotgun (WGS) entry which is preliminary data.</text>
</comment>
<dbReference type="PANTHER" id="PTHR11712:SF336">
    <property type="entry name" value="3-OXOACYL-[ACYL-CARRIER-PROTEIN] SYNTHASE, MITOCHONDRIAL"/>
    <property type="match status" value="1"/>
</dbReference>
<evidence type="ECO:0000259" key="4">
    <source>
        <dbReference type="PROSITE" id="PS52004"/>
    </source>
</evidence>
<dbReference type="NCBIfam" id="NF005589">
    <property type="entry name" value="PRK07314.1"/>
    <property type="match status" value="1"/>
</dbReference>
<dbReference type="InterPro" id="IPR020841">
    <property type="entry name" value="PKS_Beta-ketoAc_synthase_dom"/>
</dbReference>
<organism evidence="5 6">
    <name type="scientific">Streptomyces candidus</name>
    <dbReference type="NCBI Taxonomy" id="67283"/>
    <lineage>
        <taxon>Bacteria</taxon>
        <taxon>Bacillati</taxon>
        <taxon>Actinomycetota</taxon>
        <taxon>Actinomycetes</taxon>
        <taxon>Kitasatosporales</taxon>
        <taxon>Streptomycetaceae</taxon>
        <taxon>Streptomyces</taxon>
    </lineage>
</organism>
<gene>
    <name evidence="5" type="ORF">HNQ79_006550</name>
</gene>
<sequence length="424" mass="43165">MTRSPCDVAITGLGATTPLGGDVPSTWQSLLAGKTGVCRFDLSAQCGHPLPVRIAAPAAVDPATQLSAAQVHHTDRNAQLALIAAREAWHDAGYHTPATSNDSTVAATRVAAVIGVAVGSYLSKFHQYDVLLREGPSRVDPRCIPMILPNHAAAQVGLLIGARASVHAPVSACASGAEALALALHLIRDGQATVAMAGGTDAALHPLTVAGFSRMRALSRRNDEPHLASRPFDATRDGFVLGEGAAMLVLENADHARRRGARIYGYLAGAGMSNDSHHVAQPSPDSAGTVQAITGALADAGIKASRIRHINAHATSTPVGDLAEANALHTALASATDNAVVSATKAAFGHTLGAAGALEALTTVLALAHRIAPPTCTLEEAGEGINLDIVGAQPRELPAGDLAALSTSLGFGGHNVALVLRGPS</sequence>
<dbReference type="InterPro" id="IPR000794">
    <property type="entry name" value="Beta-ketoacyl_synthase"/>
</dbReference>
<dbReference type="GO" id="GO:0006633">
    <property type="term" value="P:fatty acid biosynthetic process"/>
    <property type="evidence" value="ECO:0007669"/>
    <property type="project" value="TreeGrafter"/>
</dbReference>
<dbReference type="PANTHER" id="PTHR11712">
    <property type="entry name" value="POLYKETIDE SYNTHASE-RELATED"/>
    <property type="match status" value="1"/>
</dbReference>
<dbReference type="Pfam" id="PF00109">
    <property type="entry name" value="ketoacyl-synt"/>
    <property type="match status" value="1"/>
</dbReference>
<protein>
    <submittedName>
        <fullName evidence="5">3-oxoacyl-[acyl-carrier-protein] synthase II</fullName>
        <ecNumber evidence="5">2.3.1.179</ecNumber>
    </submittedName>
</protein>
<dbReference type="EC" id="2.3.1.179" evidence="5"/>
<reference evidence="5 6" key="1">
    <citation type="submission" date="2020-08" db="EMBL/GenBank/DDBJ databases">
        <title>Genomic Encyclopedia of Type Strains, Phase IV (KMG-IV): sequencing the most valuable type-strain genomes for metagenomic binning, comparative biology and taxonomic classification.</title>
        <authorList>
            <person name="Goeker M."/>
        </authorList>
    </citation>
    <scope>NUCLEOTIDE SEQUENCE [LARGE SCALE GENOMIC DNA]</scope>
    <source>
        <strain evidence="5 6">DSM 40141</strain>
    </source>
</reference>
<keyword evidence="5" id="KW-0012">Acyltransferase</keyword>
<dbReference type="PROSITE" id="PS52004">
    <property type="entry name" value="KS3_2"/>
    <property type="match status" value="1"/>
</dbReference>
<dbReference type="FunFam" id="3.40.47.10:FF:000018">
    <property type="entry name" value="3-oxoacyl-[acyl-carrier-protein] synthase 2"/>
    <property type="match status" value="1"/>
</dbReference>
<dbReference type="Proteomes" id="UP000540423">
    <property type="component" value="Unassembled WGS sequence"/>
</dbReference>
<dbReference type="Gene3D" id="3.40.47.10">
    <property type="match status" value="1"/>
</dbReference>
<dbReference type="GO" id="GO:0004315">
    <property type="term" value="F:3-oxoacyl-[acyl-carrier-protein] synthase activity"/>
    <property type="evidence" value="ECO:0007669"/>
    <property type="project" value="UniProtKB-EC"/>
</dbReference>
<dbReference type="GO" id="GO:0005829">
    <property type="term" value="C:cytosol"/>
    <property type="evidence" value="ECO:0007669"/>
    <property type="project" value="TreeGrafter"/>
</dbReference>
<dbReference type="CDD" id="cd00834">
    <property type="entry name" value="KAS_I_II"/>
    <property type="match status" value="1"/>
</dbReference>
<dbReference type="AlphaFoldDB" id="A0A7X0LTA1"/>
<evidence type="ECO:0000256" key="2">
    <source>
        <dbReference type="ARBA" id="ARBA00022679"/>
    </source>
</evidence>
<feature type="domain" description="Ketosynthase family 3 (KS3)" evidence="4">
    <location>
        <begin position="5"/>
        <end position="422"/>
    </location>
</feature>
<dbReference type="InterPro" id="IPR014031">
    <property type="entry name" value="Ketoacyl_synth_C"/>
</dbReference>
<keyword evidence="2 3" id="KW-0808">Transferase</keyword>
<keyword evidence="6" id="KW-1185">Reference proteome</keyword>
<dbReference type="InterPro" id="IPR016039">
    <property type="entry name" value="Thiolase-like"/>
</dbReference>
<dbReference type="SMART" id="SM00825">
    <property type="entry name" value="PKS_KS"/>
    <property type="match status" value="1"/>
</dbReference>
<dbReference type="Pfam" id="PF02801">
    <property type="entry name" value="Ketoacyl-synt_C"/>
    <property type="match status" value="1"/>
</dbReference>
<comment type="similarity">
    <text evidence="1 3">Belongs to the thiolase-like superfamily. Beta-ketoacyl-ACP synthases family.</text>
</comment>
<dbReference type="SUPFAM" id="SSF53901">
    <property type="entry name" value="Thiolase-like"/>
    <property type="match status" value="2"/>
</dbReference>
<evidence type="ECO:0000256" key="3">
    <source>
        <dbReference type="RuleBase" id="RU003694"/>
    </source>
</evidence>
<evidence type="ECO:0000313" key="6">
    <source>
        <dbReference type="Proteomes" id="UP000540423"/>
    </source>
</evidence>
<evidence type="ECO:0000313" key="5">
    <source>
        <dbReference type="EMBL" id="MBB6440037.1"/>
    </source>
</evidence>
<accession>A0A7X0LTA1</accession>